<dbReference type="InterPro" id="IPR056124">
    <property type="entry name" value="DUF7707"/>
</dbReference>
<feature type="signal peptide" evidence="2">
    <location>
        <begin position="1"/>
        <end position="17"/>
    </location>
</feature>
<comment type="caution">
    <text evidence="4">The sequence shown here is derived from an EMBL/GenBank/DDBJ whole genome shotgun (WGS) entry which is preliminary data.</text>
</comment>
<dbReference type="PANTHER" id="PTHR37450">
    <property type="entry name" value="CIPC PROTEIN"/>
    <property type="match status" value="1"/>
</dbReference>
<dbReference type="OrthoDB" id="1708823at2759"/>
<feature type="compositionally biased region" description="Basic and acidic residues" evidence="1">
    <location>
        <begin position="265"/>
        <end position="275"/>
    </location>
</feature>
<evidence type="ECO:0000256" key="1">
    <source>
        <dbReference type="SAM" id="MobiDB-lite"/>
    </source>
</evidence>
<feature type="region of interest" description="Disordered" evidence="1">
    <location>
        <begin position="265"/>
        <end position="284"/>
    </location>
</feature>
<evidence type="ECO:0000256" key="2">
    <source>
        <dbReference type="SAM" id="SignalP"/>
    </source>
</evidence>
<protein>
    <recommendedName>
        <fullName evidence="3">DUF7707 domain-containing protein</fullName>
    </recommendedName>
</protein>
<keyword evidence="2" id="KW-0732">Signal</keyword>
<evidence type="ECO:0000259" key="3">
    <source>
        <dbReference type="Pfam" id="PF24808"/>
    </source>
</evidence>
<accession>A0A511KIQ9</accession>
<dbReference type="EMBL" id="BJWK01000010">
    <property type="protein sequence ID" value="GEM10259.1"/>
    <property type="molecule type" value="Genomic_DNA"/>
</dbReference>
<dbReference type="Proteomes" id="UP000321518">
    <property type="component" value="Unassembled WGS sequence"/>
</dbReference>
<evidence type="ECO:0000313" key="4">
    <source>
        <dbReference type="EMBL" id="GEM10259.1"/>
    </source>
</evidence>
<proteinExistence type="predicted"/>
<dbReference type="InterPro" id="IPR022234">
    <property type="entry name" value="DUF3759"/>
</dbReference>
<dbReference type="Pfam" id="PF12585">
    <property type="entry name" value="DUF3759"/>
    <property type="match status" value="1"/>
</dbReference>
<gene>
    <name evidence="4" type="ORF">Rt10032_c10g4276</name>
</gene>
<reference evidence="4 5" key="1">
    <citation type="submission" date="2019-07" db="EMBL/GenBank/DDBJ databases">
        <title>Rhodotorula toruloides NBRC10032 genome sequencing.</title>
        <authorList>
            <person name="Shida Y."/>
            <person name="Takaku H."/>
            <person name="Ogasawara W."/>
            <person name="Mori K."/>
        </authorList>
    </citation>
    <scope>NUCLEOTIDE SEQUENCE [LARGE SCALE GENOMIC DNA]</scope>
    <source>
        <strain evidence="4 5">NBRC10032</strain>
    </source>
</reference>
<dbReference type="Pfam" id="PF24808">
    <property type="entry name" value="DUF7707"/>
    <property type="match status" value="1"/>
</dbReference>
<feature type="chain" id="PRO_5022239221" description="DUF7707 domain-containing protein" evidence="2">
    <location>
        <begin position="18"/>
        <end position="284"/>
    </location>
</feature>
<dbReference type="AlphaFoldDB" id="A0A511KIQ9"/>
<evidence type="ECO:0000313" key="5">
    <source>
        <dbReference type="Proteomes" id="UP000321518"/>
    </source>
</evidence>
<name>A0A511KIQ9_RHOTO</name>
<organism evidence="4 5">
    <name type="scientific">Rhodotorula toruloides</name>
    <name type="common">Yeast</name>
    <name type="synonym">Rhodosporidium toruloides</name>
    <dbReference type="NCBI Taxonomy" id="5286"/>
    <lineage>
        <taxon>Eukaryota</taxon>
        <taxon>Fungi</taxon>
        <taxon>Dikarya</taxon>
        <taxon>Basidiomycota</taxon>
        <taxon>Pucciniomycotina</taxon>
        <taxon>Microbotryomycetes</taxon>
        <taxon>Sporidiobolales</taxon>
        <taxon>Sporidiobolaceae</taxon>
        <taxon>Rhodotorula</taxon>
    </lineage>
</organism>
<sequence length="284" mass="30508">MLWTFCLCTALLPLALAAPTGNATATVTNLLPVPSYATQSTAAFATATAKALASSLPGYTYNLTSESEATRVSICNQTTAFCASAGCSAGNANVTVNFCNPTTMGWNCECNNKAQSRLQPLTVPVNTYDCRLRTSACLDQCQNPQASPPVKDVQACRNACNYVIGSTCGTANQVLPEYKVNKYGDKPNGNDSYQAQAAQDVQNKHKSELVAAAAAYEAQKAYSRHCQQNGRPESHQKARELLAAFAAAEADKLIETKGLDFMDREEARRQARQHAEQAISPDNY</sequence>
<dbReference type="PANTHER" id="PTHR37450:SF1">
    <property type="entry name" value="CIPC PROTEIN"/>
    <property type="match status" value="1"/>
</dbReference>
<feature type="domain" description="DUF7707" evidence="3">
    <location>
        <begin position="63"/>
        <end position="171"/>
    </location>
</feature>